<proteinExistence type="predicted"/>
<accession>A0A8J4B4T8</accession>
<evidence type="ECO:0008006" key="5">
    <source>
        <dbReference type="Google" id="ProtNLM"/>
    </source>
</evidence>
<gene>
    <name evidence="3" type="ORF">Vafri_9425</name>
</gene>
<dbReference type="PANTHER" id="PTHR36009">
    <property type="match status" value="1"/>
</dbReference>
<protein>
    <recommendedName>
        <fullName evidence="5">DUF2834 domain-containing protein</fullName>
    </recommendedName>
</protein>
<keyword evidence="2" id="KW-0812">Transmembrane</keyword>
<dbReference type="AlphaFoldDB" id="A0A8J4B4T8"/>
<comment type="caution">
    <text evidence="3">The sequence shown here is derived from an EMBL/GenBank/DDBJ whole genome shotgun (WGS) entry which is preliminary data.</text>
</comment>
<evidence type="ECO:0000256" key="1">
    <source>
        <dbReference type="SAM" id="MobiDB-lite"/>
    </source>
</evidence>
<reference evidence="3" key="1">
    <citation type="journal article" date="2021" name="Proc. Natl. Acad. Sci. U.S.A.">
        <title>Three genomes in the algal genus Volvox reveal the fate of a haploid sex-determining region after a transition to homothallism.</title>
        <authorList>
            <person name="Yamamoto K."/>
            <person name="Hamaji T."/>
            <person name="Kawai-Toyooka H."/>
            <person name="Matsuzaki R."/>
            <person name="Takahashi F."/>
            <person name="Nishimura Y."/>
            <person name="Kawachi M."/>
            <person name="Noguchi H."/>
            <person name="Minakuchi Y."/>
            <person name="Umen J.G."/>
            <person name="Toyoda A."/>
            <person name="Nozaki H."/>
        </authorList>
    </citation>
    <scope>NUCLEOTIDE SEQUENCE</scope>
    <source>
        <strain evidence="3">NIES-3780</strain>
    </source>
</reference>
<dbReference type="Proteomes" id="UP000747399">
    <property type="component" value="Unassembled WGS sequence"/>
</dbReference>
<sequence>MAQFTLQPFQGQFDLHRQKPKLQVHQCTRALLLRDYQIKSNFNNKAIWPLPSARRVAVRSAQQDPPATPPTSTPSTPASNNSQLLSTIGITALWIGLIVYAFVLAPNQTPYRDQIFIQRILGIGEKDGFIVNPVYVSIFNITGIYPAIYASLLVPAGRSANKIPAWPFVTLSFLLGGLALLPYMALWRPYQRPEDNPLPPPASELEGWNRLFLKGAETPVLPALLLAGSLFYIFQAVTSSGDIWADYLKLFDESRLVHMNSIDLAILIALAPFWMENDAIGRNWDKRSQLLPILSFLPVIGPCIYLLLRPKAQQQQQ</sequence>
<keyword evidence="2" id="KW-0472">Membrane</keyword>
<feature type="transmembrane region" description="Helical" evidence="2">
    <location>
        <begin position="134"/>
        <end position="154"/>
    </location>
</feature>
<feature type="transmembrane region" description="Helical" evidence="2">
    <location>
        <begin position="256"/>
        <end position="275"/>
    </location>
</feature>
<evidence type="ECO:0000313" key="3">
    <source>
        <dbReference type="EMBL" id="GIL53793.1"/>
    </source>
</evidence>
<evidence type="ECO:0000313" key="4">
    <source>
        <dbReference type="Proteomes" id="UP000747399"/>
    </source>
</evidence>
<feature type="region of interest" description="Disordered" evidence="1">
    <location>
        <begin position="59"/>
        <end position="79"/>
    </location>
</feature>
<keyword evidence="2" id="KW-1133">Transmembrane helix</keyword>
<dbReference type="EMBL" id="BNCO01000016">
    <property type="protein sequence ID" value="GIL53793.1"/>
    <property type="molecule type" value="Genomic_DNA"/>
</dbReference>
<name>A0A8J4B4T8_9CHLO</name>
<feature type="transmembrane region" description="Helical" evidence="2">
    <location>
        <begin position="84"/>
        <end position="103"/>
    </location>
</feature>
<dbReference type="PANTHER" id="PTHR36009:SF3">
    <property type="entry name" value="TRANSMEMBRANE PROTEIN"/>
    <property type="match status" value="1"/>
</dbReference>
<evidence type="ECO:0000256" key="2">
    <source>
        <dbReference type="SAM" id="Phobius"/>
    </source>
</evidence>
<keyword evidence="4" id="KW-1185">Reference proteome</keyword>
<organism evidence="3 4">
    <name type="scientific">Volvox africanus</name>
    <dbReference type="NCBI Taxonomy" id="51714"/>
    <lineage>
        <taxon>Eukaryota</taxon>
        <taxon>Viridiplantae</taxon>
        <taxon>Chlorophyta</taxon>
        <taxon>core chlorophytes</taxon>
        <taxon>Chlorophyceae</taxon>
        <taxon>CS clade</taxon>
        <taxon>Chlamydomonadales</taxon>
        <taxon>Volvocaceae</taxon>
        <taxon>Volvox</taxon>
    </lineage>
</organism>
<feature type="transmembrane region" description="Helical" evidence="2">
    <location>
        <begin position="166"/>
        <end position="186"/>
    </location>
</feature>
<feature type="transmembrane region" description="Helical" evidence="2">
    <location>
        <begin position="290"/>
        <end position="308"/>
    </location>
</feature>